<evidence type="ECO:0000313" key="3">
    <source>
        <dbReference type="Proteomes" id="UP000669179"/>
    </source>
</evidence>
<feature type="transmembrane region" description="Helical" evidence="1">
    <location>
        <begin position="141"/>
        <end position="159"/>
    </location>
</feature>
<evidence type="ECO:0000313" key="2">
    <source>
        <dbReference type="EMBL" id="MBO2448929.1"/>
    </source>
</evidence>
<dbReference type="InterPro" id="IPR013901">
    <property type="entry name" value="Anthrone_oxy"/>
</dbReference>
<feature type="transmembrane region" description="Helical" evidence="1">
    <location>
        <begin position="84"/>
        <end position="105"/>
    </location>
</feature>
<keyword evidence="1" id="KW-0812">Transmembrane</keyword>
<reference evidence="2" key="1">
    <citation type="submission" date="2021-03" db="EMBL/GenBank/DDBJ databases">
        <authorList>
            <person name="Kanchanasin P."/>
            <person name="Saeng-In P."/>
            <person name="Phongsopitanun W."/>
            <person name="Yuki M."/>
            <person name="Kudo T."/>
            <person name="Ohkuma M."/>
            <person name="Tanasupawat S."/>
        </authorList>
    </citation>
    <scope>NUCLEOTIDE SEQUENCE</scope>
    <source>
        <strain evidence="2">GKU 128</strain>
    </source>
</reference>
<gene>
    <name evidence="2" type="ORF">J4573_17635</name>
</gene>
<feature type="transmembrane region" description="Helical" evidence="1">
    <location>
        <begin position="53"/>
        <end position="77"/>
    </location>
</feature>
<sequence>MSWFQTASLIAATLTTGLMAGLFAAFSYAVMPGLSRADDRSFIQSMQGINVAIINGWFMLCFMGAIAFAGLAAVLHFRGDGRPALPWIIAGLVLYLVMFIITSAVNVPLNNQLVAAGDVSKISDLAAVRAQFEAKWVTWNIVRTIASTGAFGCFIWALIQHGRSLAG</sequence>
<accession>A0A939T505</accession>
<dbReference type="AlphaFoldDB" id="A0A939T505"/>
<proteinExistence type="predicted"/>
<protein>
    <submittedName>
        <fullName evidence="2">DUF1772 domain-containing protein</fullName>
    </submittedName>
</protein>
<dbReference type="Proteomes" id="UP000669179">
    <property type="component" value="Unassembled WGS sequence"/>
</dbReference>
<evidence type="ECO:0000256" key="1">
    <source>
        <dbReference type="SAM" id="Phobius"/>
    </source>
</evidence>
<name>A0A939T505_9ACTN</name>
<dbReference type="EMBL" id="JAGEOJ010000006">
    <property type="protein sequence ID" value="MBO2448929.1"/>
    <property type="molecule type" value="Genomic_DNA"/>
</dbReference>
<keyword evidence="1" id="KW-1133">Transmembrane helix</keyword>
<organism evidence="2 3">
    <name type="scientific">Actinomadura barringtoniae</name>
    <dbReference type="NCBI Taxonomy" id="1427535"/>
    <lineage>
        <taxon>Bacteria</taxon>
        <taxon>Bacillati</taxon>
        <taxon>Actinomycetota</taxon>
        <taxon>Actinomycetes</taxon>
        <taxon>Streptosporangiales</taxon>
        <taxon>Thermomonosporaceae</taxon>
        <taxon>Actinomadura</taxon>
    </lineage>
</organism>
<keyword evidence="3" id="KW-1185">Reference proteome</keyword>
<keyword evidence="1" id="KW-0472">Membrane</keyword>
<dbReference type="Pfam" id="PF08592">
    <property type="entry name" value="Anthrone_oxy"/>
    <property type="match status" value="1"/>
</dbReference>
<comment type="caution">
    <text evidence="2">The sequence shown here is derived from an EMBL/GenBank/DDBJ whole genome shotgun (WGS) entry which is preliminary data.</text>
</comment>